<reference evidence="1 2" key="1">
    <citation type="journal article" date="2016" name="Sci. Rep.">
        <title>Draft genome sequencing and secretome analysis of fungal phytopathogen Ascochyta rabiei provides insight into the necrotrophic effector repertoire.</title>
        <authorList>
            <person name="Verma S."/>
            <person name="Gazara R.K."/>
            <person name="Nizam S."/>
            <person name="Parween S."/>
            <person name="Chattopadhyay D."/>
            <person name="Verma P.K."/>
        </authorList>
    </citation>
    <scope>NUCLEOTIDE SEQUENCE [LARGE SCALE GENOMIC DNA]</scope>
    <source>
        <strain evidence="1 2">ArDII</strain>
    </source>
</reference>
<gene>
    <name evidence="1" type="ORF">ST47_g6781</name>
</gene>
<name>A0A163BYK3_DIDRA</name>
<organism evidence="1 2">
    <name type="scientific">Didymella rabiei</name>
    <name type="common">Chickpea ascochyta blight fungus</name>
    <name type="synonym">Mycosphaerella rabiei</name>
    <dbReference type="NCBI Taxonomy" id="5454"/>
    <lineage>
        <taxon>Eukaryota</taxon>
        <taxon>Fungi</taxon>
        <taxon>Dikarya</taxon>
        <taxon>Ascomycota</taxon>
        <taxon>Pezizomycotina</taxon>
        <taxon>Dothideomycetes</taxon>
        <taxon>Pleosporomycetidae</taxon>
        <taxon>Pleosporales</taxon>
        <taxon>Pleosporineae</taxon>
        <taxon>Didymellaceae</taxon>
        <taxon>Ascochyta</taxon>
    </lineage>
</organism>
<evidence type="ECO:0000313" key="1">
    <source>
        <dbReference type="EMBL" id="KZM22092.1"/>
    </source>
</evidence>
<dbReference type="AlphaFoldDB" id="A0A163BYK3"/>
<dbReference type="PANTHER" id="PTHR38790:SF4">
    <property type="entry name" value="2EXR DOMAIN-CONTAINING PROTEIN"/>
    <property type="match status" value="1"/>
</dbReference>
<comment type="caution">
    <text evidence="1">The sequence shown here is derived from an EMBL/GenBank/DDBJ whole genome shotgun (WGS) entry which is preliminary data.</text>
</comment>
<dbReference type="OrthoDB" id="5413827at2759"/>
<evidence type="ECO:0000313" key="2">
    <source>
        <dbReference type="Proteomes" id="UP000076837"/>
    </source>
</evidence>
<accession>A0A163BYK3</accession>
<dbReference type="PANTHER" id="PTHR38790">
    <property type="entry name" value="2EXR DOMAIN-CONTAINING PROTEIN-RELATED"/>
    <property type="match status" value="1"/>
</dbReference>
<keyword evidence="2" id="KW-1185">Reference proteome</keyword>
<dbReference type="EMBL" id="JYNV01000225">
    <property type="protein sequence ID" value="KZM22092.1"/>
    <property type="molecule type" value="Genomic_DNA"/>
</dbReference>
<protein>
    <submittedName>
        <fullName evidence="1">Uncharacterized protein</fullName>
    </submittedName>
</protein>
<dbReference type="Proteomes" id="UP000076837">
    <property type="component" value="Unassembled WGS sequence"/>
</dbReference>
<proteinExistence type="predicted"/>
<sequence length="262" mass="30288">MPPRKRAATKPVSSSTGEVKRQGLSKPRYESEIVTADLTAQNAIQSPLLRLPAELRNEIWDSVYSNMMIGMRFDYNHHIDYYPVRPSRDEYTPRRDKHVRLPGFVCKQFWAEVLGIFLSSFTLRLDDPGIFRAMIASGSPLIPQVRSVFLISQAYCPASFVIAWAETLTPSVVGQLKNLQGLRLKLQTQNDPLGMWRTTDIMEDHHWEVLEFPAIIRNFQQRKLHEALTSVHIDHWVETDHRYRCPSTICEVICKNMLQHQS</sequence>